<comment type="caution">
    <text evidence="1">The sequence shown here is derived from an EMBL/GenBank/DDBJ whole genome shotgun (WGS) entry which is preliminary data.</text>
</comment>
<accession>A0A699QGG4</accession>
<proteinExistence type="predicted"/>
<protein>
    <submittedName>
        <fullName evidence="1">Uncharacterized protein</fullName>
    </submittedName>
</protein>
<name>A0A699QGG4_TANCI</name>
<reference evidence="1" key="1">
    <citation type="journal article" date="2019" name="Sci. Rep.">
        <title>Draft genome of Tanacetum cinerariifolium, the natural source of mosquito coil.</title>
        <authorList>
            <person name="Yamashiro T."/>
            <person name="Shiraishi A."/>
            <person name="Satake H."/>
            <person name="Nakayama K."/>
        </authorList>
    </citation>
    <scope>NUCLEOTIDE SEQUENCE</scope>
</reference>
<organism evidence="1">
    <name type="scientific">Tanacetum cinerariifolium</name>
    <name type="common">Dalmatian daisy</name>
    <name type="synonym">Chrysanthemum cinerariifolium</name>
    <dbReference type="NCBI Taxonomy" id="118510"/>
    <lineage>
        <taxon>Eukaryota</taxon>
        <taxon>Viridiplantae</taxon>
        <taxon>Streptophyta</taxon>
        <taxon>Embryophyta</taxon>
        <taxon>Tracheophyta</taxon>
        <taxon>Spermatophyta</taxon>
        <taxon>Magnoliopsida</taxon>
        <taxon>eudicotyledons</taxon>
        <taxon>Gunneridae</taxon>
        <taxon>Pentapetalae</taxon>
        <taxon>asterids</taxon>
        <taxon>campanulids</taxon>
        <taxon>Asterales</taxon>
        <taxon>Asteraceae</taxon>
        <taxon>Asteroideae</taxon>
        <taxon>Anthemideae</taxon>
        <taxon>Anthemidinae</taxon>
        <taxon>Tanacetum</taxon>
    </lineage>
</organism>
<gene>
    <name evidence="1" type="ORF">Tci_835998</name>
</gene>
<sequence>MTTPTSTYFSGSAVCTIYNHREAGLSWEVMGVSGEGYWVVVERQEKKGRWS</sequence>
<evidence type="ECO:0000313" key="1">
    <source>
        <dbReference type="EMBL" id="GFC64028.1"/>
    </source>
</evidence>
<feature type="non-terminal residue" evidence="1">
    <location>
        <position position="51"/>
    </location>
</feature>
<dbReference type="AlphaFoldDB" id="A0A699QGG4"/>
<dbReference type="EMBL" id="BKCJ011000598">
    <property type="protein sequence ID" value="GFC64028.1"/>
    <property type="molecule type" value="Genomic_DNA"/>
</dbReference>